<dbReference type="CDD" id="cd06583">
    <property type="entry name" value="PGRP"/>
    <property type="match status" value="1"/>
</dbReference>
<proteinExistence type="predicted"/>
<dbReference type="AlphaFoldDB" id="A0A1X6YL41"/>
<sequence length="167" mass="18719">MIYQGKAGYPVREAILHCCAINTGQFKHMTPFQVFTTVNQWHTERGFSRGFGYHGLFMPDGTFFEGRPFKMIGAHCIERNRGSLGFLLIESTKIKRMGTFGDYFTESQRLAVKAKLAEIPGLEKVSGHNDYAPKLCPGFKVVSDDWLPCDAKPSFPLSGDNFRVLGS</sequence>
<keyword evidence="2" id="KW-1185">Reference proteome</keyword>
<dbReference type="GO" id="GO:0008745">
    <property type="term" value="F:N-acetylmuramoyl-L-alanine amidase activity"/>
    <property type="evidence" value="ECO:0007669"/>
    <property type="project" value="InterPro"/>
</dbReference>
<dbReference type="OrthoDB" id="8754850at2"/>
<gene>
    <name evidence="1" type="ORF">PSM7751_00850</name>
</gene>
<reference evidence="2" key="1">
    <citation type="submission" date="2017-03" db="EMBL/GenBank/DDBJ databases">
        <authorList>
            <person name="Rodrigo-Torres L."/>
            <person name="Arahal R.D."/>
            <person name="Lucena T."/>
        </authorList>
    </citation>
    <scope>NUCLEOTIDE SEQUENCE [LARGE SCALE GENOMIC DNA]</scope>
    <source>
        <strain evidence="2">CECT 7751</strain>
    </source>
</reference>
<dbReference type="InterPro" id="IPR002502">
    <property type="entry name" value="Amidase_domain"/>
</dbReference>
<dbReference type="GO" id="GO:0009253">
    <property type="term" value="P:peptidoglycan catabolic process"/>
    <property type="evidence" value="ECO:0007669"/>
    <property type="project" value="InterPro"/>
</dbReference>
<protein>
    <submittedName>
        <fullName evidence="1">N-acetylmuramoyl-L-alanine amidase</fullName>
    </submittedName>
</protein>
<accession>A0A1X6YL41</accession>
<organism evidence="1 2">
    <name type="scientific">Pseudooceanicola marinus</name>
    <dbReference type="NCBI Taxonomy" id="396013"/>
    <lineage>
        <taxon>Bacteria</taxon>
        <taxon>Pseudomonadati</taxon>
        <taxon>Pseudomonadota</taxon>
        <taxon>Alphaproteobacteria</taxon>
        <taxon>Rhodobacterales</taxon>
        <taxon>Paracoccaceae</taxon>
        <taxon>Pseudooceanicola</taxon>
    </lineage>
</organism>
<dbReference type="Gene3D" id="3.40.80.10">
    <property type="entry name" value="Peptidoglycan recognition protein-like"/>
    <property type="match status" value="1"/>
</dbReference>
<dbReference type="Proteomes" id="UP000193963">
    <property type="component" value="Unassembled WGS sequence"/>
</dbReference>
<evidence type="ECO:0000313" key="2">
    <source>
        <dbReference type="Proteomes" id="UP000193963"/>
    </source>
</evidence>
<evidence type="ECO:0000313" key="1">
    <source>
        <dbReference type="EMBL" id="SLN24721.1"/>
    </source>
</evidence>
<name>A0A1X6YL41_9RHOB</name>
<dbReference type="SUPFAM" id="SSF55846">
    <property type="entry name" value="N-acetylmuramoyl-L-alanine amidase-like"/>
    <property type="match status" value="1"/>
</dbReference>
<dbReference type="InterPro" id="IPR036505">
    <property type="entry name" value="Amidase/PGRP_sf"/>
</dbReference>
<dbReference type="RefSeq" id="WP_085886768.1">
    <property type="nucleotide sequence ID" value="NZ_FWFN01000002.1"/>
</dbReference>
<dbReference type="EMBL" id="FWFN01000002">
    <property type="protein sequence ID" value="SLN24721.1"/>
    <property type="molecule type" value="Genomic_DNA"/>
</dbReference>